<reference evidence="1" key="1">
    <citation type="submission" date="2024-01" db="EMBL/GenBank/DDBJ databases">
        <authorList>
            <person name="Webb A."/>
        </authorList>
    </citation>
    <scope>NUCLEOTIDE SEQUENCE</scope>
    <source>
        <strain evidence="1">Pm1</strain>
    </source>
</reference>
<gene>
    <name evidence="1" type="ORF">PM001_LOCUS10585</name>
</gene>
<protein>
    <submittedName>
        <fullName evidence="1">Uncharacterized protein</fullName>
    </submittedName>
</protein>
<evidence type="ECO:0000313" key="1">
    <source>
        <dbReference type="EMBL" id="CAK7925435.1"/>
    </source>
</evidence>
<name>A0AAV1TSP7_9STRA</name>
<dbReference type="EMBL" id="CAKLBY020000087">
    <property type="protein sequence ID" value="CAK7925435.1"/>
    <property type="molecule type" value="Genomic_DNA"/>
</dbReference>
<accession>A0AAV1TSP7</accession>
<evidence type="ECO:0000313" key="2">
    <source>
        <dbReference type="Proteomes" id="UP001162060"/>
    </source>
</evidence>
<organism evidence="1 2">
    <name type="scientific">Peronospora matthiolae</name>
    <dbReference type="NCBI Taxonomy" id="2874970"/>
    <lineage>
        <taxon>Eukaryota</taxon>
        <taxon>Sar</taxon>
        <taxon>Stramenopiles</taxon>
        <taxon>Oomycota</taxon>
        <taxon>Peronosporomycetes</taxon>
        <taxon>Peronosporales</taxon>
        <taxon>Peronosporaceae</taxon>
        <taxon>Peronospora</taxon>
    </lineage>
</organism>
<sequence>MAPVSVCSSLNGLSVGCRLKRRWPPCRITAIPLDGVGLNWRLVADIGVDADVGISADVGVGGYPVSVVPPGAIDVTGSPSVEAHDVNEQRWRGEAAGSSSRTVTI</sequence>
<proteinExistence type="predicted"/>
<dbReference type="AlphaFoldDB" id="A0AAV1TSP7"/>
<comment type="caution">
    <text evidence="1">The sequence shown here is derived from an EMBL/GenBank/DDBJ whole genome shotgun (WGS) entry which is preliminary data.</text>
</comment>
<dbReference type="Proteomes" id="UP001162060">
    <property type="component" value="Unassembled WGS sequence"/>
</dbReference>